<evidence type="ECO:0000313" key="1">
    <source>
        <dbReference type="EMBL" id="JAH05736.1"/>
    </source>
</evidence>
<proteinExistence type="predicted"/>
<reference evidence="1" key="2">
    <citation type="journal article" date="2015" name="Fish Shellfish Immunol.">
        <title>Early steps in the European eel (Anguilla anguilla)-Vibrio vulnificus interaction in the gills: Role of the RtxA13 toxin.</title>
        <authorList>
            <person name="Callol A."/>
            <person name="Pajuelo D."/>
            <person name="Ebbesson L."/>
            <person name="Teles M."/>
            <person name="MacKenzie S."/>
            <person name="Amaro C."/>
        </authorList>
    </citation>
    <scope>NUCLEOTIDE SEQUENCE</scope>
</reference>
<sequence length="30" mass="3548">MVSFTMLRTKQASFLKRSNIHVQHLWCSTP</sequence>
<organism evidence="1">
    <name type="scientific">Anguilla anguilla</name>
    <name type="common">European freshwater eel</name>
    <name type="synonym">Muraena anguilla</name>
    <dbReference type="NCBI Taxonomy" id="7936"/>
    <lineage>
        <taxon>Eukaryota</taxon>
        <taxon>Metazoa</taxon>
        <taxon>Chordata</taxon>
        <taxon>Craniata</taxon>
        <taxon>Vertebrata</taxon>
        <taxon>Euteleostomi</taxon>
        <taxon>Actinopterygii</taxon>
        <taxon>Neopterygii</taxon>
        <taxon>Teleostei</taxon>
        <taxon>Anguilliformes</taxon>
        <taxon>Anguillidae</taxon>
        <taxon>Anguilla</taxon>
    </lineage>
</organism>
<accession>A0A0E9PMA4</accession>
<dbReference type="AlphaFoldDB" id="A0A0E9PMA4"/>
<reference evidence="1" key="1">
    <citation type="submission" date="2014-11" db="EMBL/GenBank/DDBJ databases">
        <authorList>
            <person name="Amaro Gonzalez C."/>
        </authorList>
    </citation>
    <scope>NUCLEOTIDE SEQUENCE</scope>
</reference>
<protein>
    <submittedName>
        <fullName evidence="1">Uncharacterized protein</fullName>
    </submittedName>
</protein>
<name>A0A0E9PMA4_ANGAN</name>
<dbReference type="EMBL" id="GBXM01102841">
    <property type="protein sequence ID" value="JAH05736.1"/>
    <property type="molecule type" value="Transcribed_RNA"/>
</dbReference>